<gene>
    <name evidence="5" type="ORF">Pmar_PMAR028131</name>
</gene>
<evidence type="ECO:0000256" key="3">
    <source>
        <dbReference type="ARBA" id="ARBA00022827"/>
    </source>
</evidence>
<keyword evidence="3" id="KW-0274">FAD</keyword>
<dbReference type="GO" id="GO:0004499">
    <property type="term" value="F:N,N-dimethylaniline monooxygenase activity"/>
    <property type="evidence" value="ECO:0007669"/>
    <property type="project" value="InterPro"/>
</dbReference>
<keyword evidence="5" id="KW-0503">Monooxygenase</keyword>
<dbReference type="Gene3D" id="3.50.50.60">
    <property type="entry name" value="FAD/NAD(P)-binding domain"/>
    <property type="match status" value="1"/>
</dbReference>
<keyword evidence="4" id="KW-0560">Oxidoreductase</keyword>
<evidence type="ECO:0000256" key="1">
    <source>
        <dbReference type="ARBA" id="ARBA00009183"/>
    </source>
</evidence>
<sequence>MPANSRSVCIIGAGAGGLITAQTILNDGWADRRLPSLAEISDPDAMYHSLHTNLPKEVMQFRDFPFSPDLPSFIPRAAVQRYLEDFVDSNRLRGFIKFNAEAVSVERSGEFRLISC</sequence>
<comment type="similarity">
    <text evidence="1">Belongs to the FMO family.</text>
</comment>
<dbReference type="InterPro" id="IPR050346">
    <property type="entry name" value="FMO-like"/>
</dbReference>
<evidence type="ECO:0000313" key="6">
    <source>
        <dbReference type="Proteomes" id="UP000007800"/>
    </source>
</evidence>
<dbReference type="PANTHER" id="PTHR23023">
    <property type="entry name" value="DIMETHYLANILINE MONOOXYGENASE"/>
    <property type="match status" value="1"/>
</dbReference>
<accession>C5LB19</accession>
<dbReference type="Proteomes" id="UP000007800">
    <property type="component" value="Unassembled WGS sequence"/>
</dbReference>
<dbReference type="Pfam" id="PF00743">
    <property type="entry name" value="FMO-like"/>
    <property type="match status" value="1"/>
</dbReference>
<reference evidence="5 6" key="1">
    <citation type="submission" date="2008-07" db="EMBL/GenBank/DDBJ databases">
        <authorList>
            <person name="El-Sayed N."/>
            <person name="Caler E."/>
            <person name="Inman J."/>
            <person name="Amedeo P."/>
            <person name="Hass B."/>
            <person name="Wortman J."/>
        </authorList>
    </citation>
    <scope>NUCLEOTIDE SEQUENCE [LARGE SCALE GENOMIC DNA]</scope>
    <source>
        <strain evidence="6">ATCC 50983 / TXsc</strain>
    </source>
</reference>
<evidence type="ECO:0000256" key="4">
    <source>
        <dbReference type="ARBA" id="ARBA00023002"/>
    </source>
</evidence>
<keyword evidence="6" id="KW-1185">Reference proteome</keyword>
<dbReference type="InterPro" id="IPR020946">
    <property type="entry name" value="Flavin_mOase-like"/>
</dbReference>
<dbReference type="RefSeq" id="XP_002774131.1">
    <property type="nucleotide sequence ID" value="XM_002774085.1"/>
</dbReference>
<dbReference type="EMBL" id="GG680905">
    <property type="protein sequence ID" value="EER05947.1"/>
    <property type="molecule type" value="Genomic_DNA"/>
</dbReference>
<keyword evidence="2" id="KW-0285">Flavoprotein</keyword>
<dbReference type="GeneID" id="9087047"/>
<evidence type="ECO:0000256" key="2">
    <source>
        <dbReference type="ARBA" id="ARBA00022630"/>
    </source>
</evidence>
<dbReference type="OrthoDB" id="413515at2759"/>
<dbReference type="GO" id="GO:0050660">
    <property type="term" value="F:flavin adenine dinucleotide binding"/>
    <property type="evidence" value="ECO:0007669"/>
    <property type="project" value="InterPro"/>
</dbReference>
<name>C5LB19_PERM5</name>
<proteinExistence type="inferred from homology"/>
<evidence type="ECO:0000313" key="5">
    <source>
        <dbReference type="EMBL" id="EER05947.1"/>
    </source>
</evidence>
<dbReference type="InParanoid" id="C5LB19"/>
<protein>
    <submittedName>
        <fullName evidence="5">Dimethylaniline monooxygenase, putative</fullName>
    </submittedName>
</protein>
<dbReference type="GO" id="GO:0050661">
    <property type="term" value="F:NADP binding"/>
    <property type="evidence" value="ECO:0007669"/>
    <property type="project" value="InterPro"/>
</dbReference>
<dbReference type="SUPFAM" id="SSF51905">
    <property type="entry name" value="FAD/NAD(P)-binding domain"/>
    <property type="match status" value="1"/>
</dbReference>
<dbReference type="InterPro" id="IPR036188">
    <property type="entry name" value="FAD/NAD-bd_sf"/>
</dbReference>
<dbReference type="AlphaFoldDB" id="C5LB19"/>
<organism evidence="6">
    <name type="scientific">Perkinsus marinus (strain ATCC 50983 / TXsc)</name>
    <dbReference type="NCBI Taxonomy" id="423536"/>
    <lineage>
        <taxon>Eukaryota</taxon>
        <taxon>Sar</taxon>
        <taxon>Alveolata</taxon>
        <taxon>Perkinsozoa</taxon>
        <taxon>Perkinsea</taxon>
        <taxon>Perkinsida</taxon>
        <taxon>Perkinsidae</taxon>
        <taxon>Perkinsus</taxon>
    </lineage>
</organism>